<dbReference type="Proteomes" id="UP000233551">
    <property type="component" value="Unassembled WGS sequence"/>
</dbReference>
<gene>
    <name evidence="4" type="ORF">CRG98_030743</name>
</gene>
<dbReference type="EMBL" id="PGOL01002319">
    <property type="protein sequence ID" value="PKI48895.1"/>
    <property type="molecule type" value="Genomic_DNA"/>
</dbReference>
<keyword evidence="2 3" id="KW-0732">Signal</keyword>
<dbReference type="AlphaFoldDB" id="A0A2I0IY79"/>
<evidence type="ECO:0000256" key="1">
    <source>
        <dbReference type="ARBA" id="ARBA00006010"/>
    </source>
</evidence>
<protein>
    <recommendedName>
        <fullName evidence="6">Stigma-specific STIG1-like protein 1</fullName>
    </recommendedName>
</protein>
<dbReference type="PANTHER" id="PTHR33227:SF28">
    <property type="entry name" value="STIGMA-SPECIFIC STIG1-LIKE PROTEIN 1"/>
    <property type="match status" value="1"/>
</dbReference>
<comment type="similarity">
    <text evidence="1">Belongs to the STIG1 family.</text>
</comment>
<evidence type="ECO:0000256" key="3">
    <source>
        <dbReference type="SAM" id="SignalP"/>
    </source>
</evidence>
<dbReference type="PANTHER" id="PTHR33227">
    <property type="entry name" value="STIGMA-SPECIFIC STIG1-LIKE PROTEIN 3"/>
    <property type="match status" value="1"/>
</dbReference>
<feature type="signal peptide" evidence="3">
    <location>
        <begin position="1"/>
        <end position="28"/>
    </location>
</feature>
<accession>A0A2I0IY79</accession>
<reference evidence="4 5" key="1">
    <citation type="submission" date="2017-11" db="EMBL/GenBank/DDBJ databases">
        <title>De-novo sequencing of pomegranate (Punica granatum L.) genome.</title>
        <authorList>
            <person name="Akparov Z."/>
            <person name="Amiraslanov A."/>
            <person name="Hajiyeva S."/>
            <person name="Abbasov M."/>
            <person name="Kaur K."/>
            <person name="Hamwieh A."/>
            <person name="Solovyev V."/>
            <person name="Salamov A."/>
            <person name="Braich B."/>
            <person name="Kosarev P."/>
            <person name="Mahmoud A."/>
            <person name="Hajiyev E."/>
            <person name="Babayeva S."/>
            <person name="Izzatullayeva V."/>
            <person name="Mammadov A."/>
            <person name="Mammadov A."/>
            <person name="Sharifova S."/>
            <person name="Ojaghi J."/>
            <person name="Eynullazada K."/>
            <person name="Bayramov B."/>
            <person name="Abdulazimova A."/>
            <person name="Shahmuradov I."/>
        </authorList>
    </citation>
    <scope>NUCLEOTIDE SEQUENCE [LARGE SCALE GENOMIC DNA]</scope>
    <source>
        <strain evidence="5">cv. AG2017</strain>
        <tissue evidence="4">Leaf</tissue>
    </source>
</reference>
<evidence type="ECO:0000313" key="5">
    <source>
        <dbReference type="Proteomes" id="UP000233551"/>
    </source>
</evidence>
<proteinExistence type="inferred from homology"/>
<evidence type="ECO:0000313" key="4">
    <source>
        <dbReference type="EMBL" id="PKI48895.1"/>
    </source>
</evidence>
<evidence type="ECO:0008006" key="6">
    <source>
        <dbReference type="Google" id="ProtNLM"/>
    </source>
</evidence>
<organism evidence="4 5">
    <name type="scientific">Punica granatum</name>
    <name type="common">Pomegranate</name>
    <dbReference type="NCBI Taxonomy" id="22663"/>
    <lineage>
        <taxon>Eukaryota</taxon>
        <taxon>Viridiplantae</taxon>
        <taxon>Streptophyta</taxon>
        <taxon>Embryophyta</taxon>
        <taxon>Tracheophyta</taxon>
        <taxon>Spermatophyta</taxon>
        <taxon>Magnoliopsida</taxon>
        <taxon>eudicotyledons</taxon>
        <taxon>Gunneridae</taxon>
        <taxon>Pentapetalae</taxon>
        <taxon>rosids</taxon>
        <taxon>malvids</taxon>
        <taxon>Myrtales</taxon>
        <taxon>Lythraceae</taxon>
        <taxon>Punica</taxon>
    </lineage>
</organism>
<dbReference type="Pfam" id="PF04885">
    <property type="entry name" value="Stig1"/>
    <property type="match status" value="1"/>
</dbReference>
<name>A0A2I0IY79_PUNGR</name>
<comment type="caution">
    <text evidence="4">The sequence shown here is derived from an EMBL/GenBank/DDBJ whole genome shotgun (WGS) entry which is preliminary data.</text>
</comment>
<keyword evidence="5" id="KW-1185">Reference proteome</keyword>
<evidence type="ECO:0000256" key="2">
    <source>
        <dbReference type="ARBA" id="ARBA00022729"/>
    </source>
</evidence>
<dbReference type="InterPro" id="IPR006969">
    <property type="entry name" value="Stig-like"/>
</dbReference>
<feature type="chain" id="PRO_5014125162" description="Stigma-specific STIG1-like protein 1" evidence="3">
    <location>
        <begin position="29"/>
        <end position="139"/>
    </location>
</feature>
<sequence length="139" mass="15300">MKSPNISFLRTLQFAVLVLLTLTSLVLSISNHPNEHVSFLGRRDRLLAQNISAARMTCDKYPRVCRLAKSPGPDCCRKQCVNVSTDRQNCGKCGKKCKYAEICCGGTCVNPSNDKAHCGKCNNPCRKGNVCSYGFCNYA</sequence>